<reference evidence="1" key="2">
    <citation type="submission" date="2018-05" db="EMBL/GenBank/DDBJ databases">
        <authorList>
            <person name="Moura L."/>
            <person name="Setubal J.C."/>
        </authorList>
    </citation>
    <scope>NUCLEOTIDE SEQUENCE</scope>
    <source>
        <strain evidence="1">ZC4RG45</strain>
    </source>
</reference>
<evidence type="ECO:0000313" key="1">
    <source>
        <dbReference type="EMBL" id="MFO7191107.1"/>
    </source>
</evidence>
<comment type="caution">
    <text evidence="2">The sequence shown here is derived from an EMBL/GenBank/DDBJ whole genome shotgun (WGS) entry which is preliminary data.</text>
</comment>
<reference evidence="2" key="1">
    <citation type="submission" date="2018-05" db="EMBL/GenBank/DDBJ databases">
        <authorList>
            <person name="Lanie J.A."/>
            <person name="Ng W.-L."/>
            <person name="Kazmierczak K.M."/>
            <person name="Andrzejewski T.M."/>
            <person name="Davidsen T.M."/>
            <person name="Wayne K.J."/>
            <person name="Tettelin H."/>
            <person name="Glass J.I."/>
            <person name="Rusch D."/>
            <person name="Podicherti R."/>
            <person name="Tsui H.-C.T."/>
            <person name="Winkler M.E."/>
        </authorList>
    </citation>
    <scope>NUCLEOTIDE SEQUENCE</scope>
    <source>
        <strain evidence="2">ZC4RG45</strain>
    </source>
</reference>
<accession>A0A2W4JCS9</accession>
<protein>
    <submittedName>
        <fullName evidence="2">Uncharacterized protein</fullName>
    </submittedName>
</protein>
<dbReference type="STRING" id="1111738.GCA_000427905_03257"/>
<proteinExistence type="predicted"/>
<dbReference type="AlphaFoldDB" id="A0A2W4JCS9"/>
<sequence length="128" mass="13978">MTSSAEEPEYSTQLRQLVARGFRFVHPTDASGQLAAVVGVRVHDGVIDVVRLEAEDDVSAMRIPADEDDVMAPRRVLWQSSGAVTRVLADVLELPDDPGDQDDDQGNVVRGCWVPVDHRTSKWVPASA</sequence>
<dbReference type="EMBL" id="QGUI01000335">
    <property type="protein sequence ID" value="PZM97082.1"/>
    <property type="molecule type" value="Genomic_DNA"/>
</dbReference>
<name>A0A2W4JCS9_9PSEU</name>
<reference evidence="1" key="4">
    <citation type="submission" date="2023-08" db="EMBL/GenBank/DDBJ databases">
        <authorList>
            <person name="Guima S.E.S."/>
            <person name="Martins L.F."/>
            <person name="Silva A.M."/>
            <person name="Setubal J.C."/>
        </authorList>
    </citation>
    <scope>NUCLEOTIDE SEQUENCE</scope>
    <source>
        <strain evidence="1">ZC4RG45</strain>
    </source>
</reference>
<evidence type="ECO:0000313" key="2">
    <source>
        <dbReference type="EMBL" id="PZM97082.1"/>
    </source>
</evidence>
<gene>
    <name evidence="1" type="ORF">DIU77_002545</name>
    <name evidence="2" type="ORF">DIU77_09800</name>
</gene>
<evidence type="ECO:0000313" key="3">
    <source>
        <dbReference type="Proteomes" id="UP000249324"/>
    </source>
</evidence>
<organism evidence="2">
    <name type="scientific">Thermocrispum agreste</name>
    <dbReference type="NCBI Taxonomy" id="37925"/>
    <lineage>
        <taxon>Bacteria</taxon>
        <taxon>Bacillati</taxon>
        <taxon>Actinomycetota</taxon>
        <taxon>Actinomycetes</taxon>
        <taxon>Pseudonocardiales</taxon>
        <taxon>Pseudonocardiaceae</taxon>
        <taxon>Thermocrispum</taxon>
    </lineage>
</organism>
<dbReference type="EMBL" id="QGUI02000016">
    <property type="protein sequence ID" value="MFO7191107.1"/>
    <property type="molecule type" value="Genomic_DNA"/>
</dbReference>
<dbReference type="Proteomes" id="UP000249324">
    <property type="component" value="Unassembled WGS sequence"/>
</dbReference>
<reference evidence="1 3" key="3">
    <citation type="journal article" date="2021" name="BMC Genomics">
        <title>Genome-resolved metagenome and metatranscriptome analyses of thermophilic composting reveal key bacterial players and their metabolic interactions.</title>
        <authorList>
            <person name="Braga L.P.P."/>
            <person name="Pereira R.V."/>
            <person name="Martins L.F."/>
            <person name="Moura L.M.S."/>
            <person name="Sanchez F.B."/>
            <person name="Patane J.S.L."/>
            <person name="da Silva A.M."/>
            <person name="Setubal J.C."/>
        </authorList>
    </citation>
    <scope>NUCLEOTIDE SEQUENCE [LARGE SCALE GENOMIC DNA]</scope>
    <source>
        <strain evidence="1">ZC4RG45</strain>
    </source>
</reference>